<dbReference type="Proteomes" id="UP000005463">
    <property type="component" value="Unassembled WGS sequence"/>
</dbReference>
<protein>
    <submittedName>
        <fullName evidence="1">Integrase family protein</fullName>
    </submittedName>
</protein>
<proteinExistence type="predicted"/>
<dbReference type="AlphaFoldDB" id="B1FG43"/>
<sequence length="168" mass="17956">MQELLGHASLGTTTLYTKADAVRQFQSVETFFNAALDGTEGTGGTAITTPATASPTAPSLVRHAVDTDSAGGAPTVAVHLTLQVAPKRAGGRGLARVLERVEREVLAGVVRTPTRDGMTVLQVPFDDDDAFDRRVDDLLVAIALTAEQHRCTSESEAWAEIAGERWRW</sequence>
<reference evidence="1 2" key="1">
    <citation type="submission" date="2008-03" db="EMBL/GenBank/DDBJ databases">
        <title>Sequencing of the draft genome and assembly of Burkholderia ambifaria IOP40-10.</title>
        <authorList>
            <consortium name="US DOE Joint Genome Institute (JGI-PGF)"/>
            <person name="Copeland A."/>
            <person name="Lucas S."/>
            <person name="Lapidus A."/>
            <person name="Glavina del Rio T."/>
            <person name="Dalin E."/>
            <person name="Tice H."/>
            <person name="Bruce D."/>
            <person name="Goodwin L."/>
            <person name="Pitluck S."/>
            <person name="Larimer F."/>
            <person name="Land M.L."/>
            <person name="Hauser L."/>
            <person name="Tiedje J."/>
            <person name="Richardson P."/>
        </authorList>
    </citation>
    <scope>NUCLEOTIDE SEQUENCE [LARGE SCALE GENOMIC DNA]</scope>
    <source>
        <strain evidence="1 2">IOP40-10</strain>
    </source>
</reference>
<gene>
    <name evidence="1" type="ORF">BamIOP4010DRAFT_3003</name>
</gene>
<organism evidence="1 2">
    <name type="scientific">Burkholderia ambifaria IOP40-10</name>
    <dbReference type="NCBI Taxonomy" id="396596"/>
    <lineage>
        <taxon>Bacteria</taxon>
        <taxon>Pseudomonadati</taxon>
        <taxon>Pseudomonadota</taxon>
        <taxon>Betaproteobacteria</taxon>
        <taxon>Burkholderiales</taxon>
        <taxon>Burkholderiaceae</taxon>
        <taxon>Burkholderia</taxon>
        <taxon>Burkholderia cepacia complex</taxon>
    </lineage>
</organism>
<dbReference type="EMBL" id="ABLC01000068">
    <property type="protein sequence ID" value="EDT03474.1"/>
    <property type="molecule type" value="Genomic_DNA"/>
</dbReference>
<comment type="caution">
    <text evidence="1">The sequence shown here is derived from an EMBL/GenBank/DDBJ whole genome shotgun (WGS) entry which is preliminary data.</text>
</comment>
<dbReference type="PATRIC" id="fig|396596.7.peg.4694"/>
<accession>B1FG43</accession>
<evidence type="ECO:0000313" key="1">
    <source>
        <dbReference type="EMBL" id="EDT03474.1"/>
    </source>
</evidence>
<evidence type="ECO:0000313" key="2">
    <source>
        <dbReference type="Proteomes" id="UP000005463"/>
    </source>
</evidence>
<dbReference type="RefSeq" id="WP_006752185.1">
    <property type="nucleotide sequence ID" value="NZ_ABLC01000068.1"/>
</dbReference>
<name>B1FG43_9BURK</name>